<dbReference type="EMBL" id="PKPP01008571">
    <property type="protein sequence ID" value="PWA50339.1"/>
    <property type="molecule type" value="Genomic_DNA"/>
</dbReference>
<reference evidence="1 2" key="1">
    <citation type="journal article" date="2018" name="Mol. Plant">
        <title>The genome of Artemisia annua provides insight into the evolution of Asteraceae family and artemisinin biosynthesis.</title>
        <authorList>
            <person name="Shen Q."/>
            <person name="Zhang L."/>
            <person name="Liao Z."/>
            <person name="Wang S."/>
            <person name="Yan T."/>
            <person name="Shi P."/>
            <person name="Liu M."/>
            <person name="Fu X."/>
            <person name="Pan Q."/>
            <person name="Wang Y."/>
            <person name="Lv Z."/>
            <person name="Lu X."/>
            <person name="Zhang F."/>
            <person name="Jiang W."/>
            <person name="Ma Y."/>
            <person name="Chen M."/>
            <person name="Hao X."/>
            <person name="Li L."/>
            <person name="Tang Y."/>
            <person name="Lv G."/>
            <person name="Zhou Y."/>
            <person name="Sun X."/>
            <person name="Brodelius P.E."/>
            <person name="Rose J.K.C."/>
            <person name="Tang K."/>
        </authorList>
    </citation>
    <scope>NUCLEOTIDE SEQUENCE [LARGE SCALE GENOMIC DNA]</scope>
    <source>
        <strain evidence="2">cv. Huhao1</strain>
        <tissue evidence="1">Leaf</tissue>
    </source>
</reference>
<dbReference type="AlphaFoldDB" id="A0A2U1LMV6"/>
<evidence type="ECO:0000313" key="2">
    <source>
        <dbReference type="Proteomes" id="UP000245207"/>
    </source>
</evidence>
<proteinExistence type="predicted"/>
<comment type="caution">
    <text evidence="1">The sequence shown here is derived from an EMBL/GenBank/DDBJ whole genome shotgun (WGS) entry which is preliminary data.</text>
</comment>
<protein>
    <submittedName>
        <fullName evidence="1">Protein phosphatase 2C</fullName>
    </submittedName>
</protein>
<sequence length="163" mass="17819">MGHSDGQMAVGPLFSGPMEKGHQDLLKRSYSHAGFGYKRRLQKGSLIWIIKRVFSRTFGPNHVSSVAPVKNMGNLGHLGGLKDHEWVGNERVNELTISSVGLSSEGSFVIDDDNDQCLSQSQNLQWAPGKAGEDRVHVVVSEEHGWVFVGIYDGFNGPAAPDF</sequence>
<dbReference type="Proteomes" id="UP000245207">
    <property type="component" value="Unassembled WGS sequence"/>
</dbReference>
<keyword evidence="2" id="KW-1185">Reference proteome</keyword>
<dbReference type="OrthoDB" id="998252at2759"/>
<dbReference type="STRING" id="35608.A0A2U1LMV6"/>
<accession>A0A2U1LMV6</accession>
<organism evidence="1 2">
    <name type="scientific">Artemisia annua</name>
    <name type="common">Sweet wormwood</name>
    <dbReference type="NCBI Taxonomy" id="35608"/>
    <lineage>
        <taxon>Eukaryota</taxon>
        <taxon>Viridiplantae</taxon>
        <taxon>Streptophyta</taxon>
        <taxon>Embryophyta</taxon>
        <taxon>Tracheophyta</taxon>
        <taxon>Spermatophyta</taxon>
        <taxon>Magnoliopsida</taxon>
        <taxon>eudicotyledons</taxon>
        <taxon>Gunneridae</taxon>
        <taxon>Pentapetalae</taxon>
        <taxon>asterids</taxon>
        <taxon>campanulids</taxon>
        <taxon>Asterales</taxon>
        <taxon>Asteraceae</taxon>
        <taxon>Asteroideae</taxon>
        <taxon>Anthemideae</taxon>
        <taxon>Artemisiinae</taxon>
        <taxon>Artemisia</taxon>
    </lineage>
</organism>
<gene>
    <name evidence="1" type="ORF">CTI12_AA471900</name>
</gene>
<dbReference type="Gene3D" id="3.60.40.10">
    <property type="entry name" value="PPM-type phosphatase domain"/>
    <property type="match status" value="1"/>
</dbReference>
<name>A0A2U1LMV6_ARTAN</name>
<evidence type="ECO:0000313" key="1">
    <source>
        <dbReference type="EMBL" id="PWA50339.1"/>
    </source>
</evidence>
<dbReference type="InterPro" id="IPR036457">
    <property type="entry name" value="PPM-type-like_dom_sf"/>
</dbReference>